<evidence type="ECO:0000259" key="4">
    <source>
        <dbReference type="Pfam" id="PF13640"/>
    </source>
</evidence>
<keyword evidence="3" id="KW-0408">Iron</keyword>
<dbReference type="OrthoDB" id="420380at2759"/>
<evidence type="ECO:0000256" key="1">
    <source>
        <dbReference type="ARBA" id="ARBA00022723"/>
    </source>
</evidence>
<evidence type="ECO:0000313" key="6">
    <source>
        <dbReference type="Proteomes" id="UP000281406"/>
    </source>
</evidence>
<dbReference type="GO" id="GO:0005783">
    <property type="term" value="C:endoplasmic reticulum"/>
    <property type="evidence" value="ECO:0007669"/>
    <property type="project" value="TreeGrafter"/>
</dbReference>
<feature type="domain" description="Prolyl 4-hydroxylase alpha subunit Fe(2+) 2OG dioxygenase" evidence="4">
    <location>
        <begin position="7"/>
        <end position="62"/>
    </location>
</feature>
<organism evidence="5 6">
    <name type="scientific">Anabarilius grahami</name>
    <name type="common">Kanglang fish</name>
    <name type="synonym">Barilius grahami</name>
    <dbReference type="NCBI Taxonomy" id="495550"/>
    <lineage>
        <taxon>Eukaryota</taxon>
        <taxon>Metazoa</taxon>
        <taxon>Chordata</taxon>
        <taxon>Craniata</taxon>
        <taxon>Vertebrata</taxon>
        <taxon>Euteleostomi</taxon>
        <taxon>Actinopterygii</taxon>
        <taxon>Neopterygii</taxon>
        <taxon>Teleostei</taxon>
        <taxon>Ostariophysi</taxon>
        <taxon>Cypriniformes</taxon>
        <taxon>Xenocyprididae</taxon>
        <taxon>Xenocypridinae</taxon>
        <taxon>Xenocypridinae incertae sedis</taxon>
        <taxon>Anabarilius</taxon>
    </lineage>
</organism>
<dbReference type="GO" id="GO:0046872">
    <property type="term" value="F:metal ion binding"/>
    <property type="evidence" value="ECO:0007669"/>
    <property type="project" value="UniProtKB-KW"/>
</dbReference>
<evidence type="ECO:0000256" key="2">
    <source>
        <dbReference type="ARBA" id="ARBA00022896"/>
    </source>
</evidence>
<dbReference type="EMBL" id="RJVU01017609">
    <property type="protein sequence ID" value="ROL52081.1"/>
    <property type="molecule type" value="Genomic_DNA"/>
</dbReference>
<dbReference type="AlphaFoldDB" id="A0A3N0Z1B2"/>
<dbReference type="GO" id="GO:0004656">
    <property type="term" value="F:procollagen-proline 4-dioxygenase activity"/>
    <property type="evidence" value="ECO:0007669"/>
    <property type="project" value="TreeGrafter"/>
</dbReference>
<protein>
    <submittedName>
        <fullName evidence="5">Prolyl 4-hydroxylase subunit alpha-1</fullName>
    </submittedName>
</protein>
<gene>
    <name evidence="5" type="ORF">DPX16_9199</name>
</gene>
<comment type="caution">
    <text evidence="5">The sequence shown here is derived from an EMBL/GenBank/DDBJ whole genome shotgun (WGS) entry which is preliminary data.</text>
</comment>
<keyword evidence="2" id="KW-0847">Vitamin C</keyword>
<dbReference type="Proteomes" id="UP000281406">
    <property type="component" value="Unassembled WGS sequence"/>
</dbReference>
<proteinExistence type="predicted"/>
<dbReference type="GO" id="GO:0031418">
    <property type="term" value="F:L-ascorbic acid binding"/>
    <property type="evidence" value="ECO:0007669"/>
    <property type="project" value="UniProtKB-KW"/>
</dbReference>
<reference evidence="5 6" key="1">
    <citation type="submission" date="2018-10" db="EMBL/GenBank/DDBJ databases">
        <title>Genome assembly for a Yunnan-Guizhou Plateau 3E fish, Anabarilius grahami (Regan), and its evolutionary and genetic applications.</title>
        <authorList>
            <person name="Jiang W."/>
        </authorList>
    </citation>
    <scope>NUCLEOTIDE SEQUENCE [LARGE SCALE GENOMIC DNA]</scope>
    <source>
        <strain evidence="5">AG-KIZ</strain>
        <tissue evidence="5">Muscle</tissue>
    </source>
</reference>
<accession>A0A3N0Z1B2</accession>
<evidence type="ECO:0000313" key="5">
    <source>
        <dbReference type="EMBL" id="ROL52081.1"/>
    </source>
</evidence>
<dbReference type="PANTHER" id="PTHR10869">
    <property type="entry name" value="PROLYL 4-HYDROXYLASE ALPHA SUBUNIT"/>
    <property type="match status" value="1"/>
</dbReference>
<name>A0A3N0Z1B2_ANAGA</name>
<dbReference type="InterPro" id="IPR045054">
    <property type="entry name" value="P4HA-like"/>
</dbReference>
<dbReference type="Pfam" id="PF13640">
    <property type="entry name" value="2OG-FeII_Oxy_3"/>
    <property type="match status" value="1"/>
</dbReference>
<keyword evidence="6" id="KW-1185">Reference proteome</keyword>
<dbReference type="PANTHER" id="PTHR10869:SF244">
    <property type="entry name" value="PROLYL 4-HYDROXYLASE SUBUNIT ALPHA-2"/>
    <property type="match status" value="1"/>
</dbReference>
<dbReference type="InterPro" id="IPR044862">
    <property type="entry name" value="Pro_4_hyd_alph_FE2OG_OXY"/>
</dbReference>
<dbReference type="Gene3D" id="2.60.120.620">
    <property type="entry name" value="q2cbj1_9rhob like domain"/>
    <property type="match status" value="1"/>
</dbReference>
<keyword evidence="1" id="KW-0479">Metal-binding</keyword>
<evidence type="ECO:0000256" key="3">
    <source>
        <dbReference type="ARBA" id="ARBA00023004"/>
    </source>
</evidence>
<sequence length="84" mass="9367">MSDVEIGGATVFPEVGVALKPKKGSAVFWYNLQKNGRVDYDTQHAGCPVLVGNKWVANKWIHEFGRVQETLFFVRLGVKDIATM</sequence>